<organism evidence="1 2">
    <name type="scientific">Neptunomonas japonica JAMM 1380</name>
    <dbReference type="NCBI Taxonomy" id="1441457"/>
    <lineage>
        <taxon>Bacteria</taxon>
        <taxon>Pseudomonadati</taxon>
        <taxon>Pseudomonadota</taxon>
        <taxon>Gammaproteobacteria</taxon>
        <taxon>Oceanospirillales</taxon>
        <taxon>Oceanospirillaceae</taxon>
        <taxon>Neptunomonas</taxon>
    </lineage>
</organism>
<accession>A0A7R6P8X8</accession>
<evidence type="ECO:0000313" key="1">
    <source>
        <dbReference type="EMBL" id="BBB29404.1"/>
    </source>
</evidence>
<evidence type="ECO:0000313" key="2">
    <source>
        <dbReference type="Proteomes" id="UP000595332"/>
    </source>
</evidence>
<gene>
    <name evidence="1" type="ORF">NEJAP_1452</name>
</gene>
<dbReference type="KEGG" id="njp:NEJAP_1452"/>
<proteinExistence type="predicted"/>
<sequence length="218" mass="23231">MTTFPNSPRVIKGGIVLVDPASARVLRVISLQYNPGTLTRTFQAQRMGDGASQSEALRLKGPASETLKLEAEIDAADQLEFPEQHQSVVEFGVAPQLALLEALINPASASLLANKALANAGTLEIASMESALTLFVWGANRIVPVQVTEFSITEEAFDPSLNPLRAKVNLGLRVLTIDDLGFDHKGGGLFMAYLQSREQLAKKAATFGFDALGIGGIP</sequence>
<dbReference type="RefSeq" id="WP_201350027.1">
    <property type="nucleotide sequence ID" value="NZ_AP014546.1"/>
</dbReference>
<name>A0A7R6P8X8_9GAMM</name>
<dbReference type="AlphaFoldDB" id="A0A7R6P8X8"/>
<protein>
    <submittedName>
        <fullName evidence="1">Uncharacterized protein</fullName>
    </submittedName>
</protein>
<dbReference type="EMBL" id="AP014546">
    <property type="protein sequence ID" value="BBB29404.1"/>
    <property type="molecule type" value="Genomic_DNA"/>
</dbReference>
<reference evidence="1 2" key="1">
    <citation type="journal article" date="2008" name="Int. J. Syst. Evol. Microbiol.">
        <title>Neptunomonas japonica sp. nov., an Osedax japonicus symbiont-like bacterium isolated from sediment adjacent to sperm whale carcasses off Kagoshima, Japan.</title>
        <authorList>
            <person name="Miyazaki M."/>
            <person name="Nogi Y."/>
            <person name="Fujiwara Y."/>
            <person name="Kawato M."/>
            <person name="Kubokawa K."/>
            <person name="Horikoshi K."/>
        </authorList>
    </citation>
    <scope>NUCLEOTIDE SEQUENCE [LARGE SCALE GENOMIC DNA]</scope>
    <source>
        <strain evidence="1 2">JAMM 1380</strain>
    </source>
</reference>
<keyword evidence="2" id="KW-1185">Reference proteome</keyword>
<dbReference type="Proteomes" id="UP000595332">
    <property type="component" value="Chromosome"/>
</dbReference>